<dbReference type="Proteomes" id="UP000092462">
    <property type="component" value="Unassembled WGS sequence"/>
</dbReference>
<dbReference type="GO" id="GO:0005886">
    <property type="term" value="C:plasma membrane"/>
    <property type="evidence" value="ECO:0007669"/>
    <property type="project" value="UniProtKB-SubCell"/>
</dbReference>
<keyword evidence="12" id="KW-1185">Reference proteome</keyword>
<keyword evidence="4 10" id="KW-0812">Transmembrane</keyword>
<evidence type="ECO:0000256" key="9">
    <source>
        <dbReference type="ARBA" id="ARBA00023224"/>
    </source>
</evidence>
<keyword evidence="7 10" id="KW-0472">Membrane</keyword>
<feature type="transmembrane region" description="Helical" evidence="10">
    <location>
        <begin position="290"/>
        <end position="311"/>
    </location>
</feature>
<evidence type="ECO:0000313" key="12">
    <source>
        <dbReference type="Proteomes" id="UP000092462"/>
    </source>
</evidence>
<keyword evidence="2" id="KW-1003">Cell membrane</keyword>
<comment type="caution">
    <text evidence="10">Lacks conserved residue(s) required for the propagation of feature annotation.</text>
</comment>
<dbReference type="EnsemblMetazoa" id="PPAI013231-RA">
    <property type="protein sequence ID" value="PPAI013231-PA"/>
    <property type="gene ID" value="PPAI013231"/>
</dbReference>
<comment type="subcellular location">
    <subcellularLocation>
        <location evidence="1 10">Cell membrane</location>
        <topology evidence="1 10">Multi-pass membrane protein</topology>
    </subcellularLocation>
</comment>
<dbReference type="EMBL" id="AJVK01032534">
    <property type="status" value="NOT_ANNOTATED_CDS"/>
    <property type="molecule type" value="Genomic_DNA"/>
</dbReference>
<dbReference type="AlphaFoldDB" id="A0A3F2ZEJ4"/>
<evidence type="ECO:0000256" key="10">
    <source>
        <dbReference type="RuleBase" id="RU351113"/>
    </source>
</evidence>
<keyword evidence="6 10" id="KW-1133">Transmembrane helix</keyword>
<feature type="transmembrane region" description="Helical" evidence="10">
    <location>
        <begin position="186"/>
        <end position="214"/>
    </location>
</feature>
<reference evidence="11" key="1">
    <citation type="submission" date="2022-08" db="UniProtKB">
        <authorList>
            <consortium name="EnsemblMetazoa"/>
        </authorList>
    </citation>
    <scope>IDENTIFICATION</scope>
    <source>
        <strain evidence="11">Israel</strain>
    </source>
</reference>
<sequence>MTDIKELGSNLQRGRKYLDLCFNWMYLEFLRKSASPIKNTVILSIFPTIMLVCWFLMAIEVAQFKIGGNLTIFAHLMVYFGAFYQSLWKYFSFIWHDEKIKRFKNFIEDVQTSIHSRCLLSNIRYREYEKVLKYYVSFVSVCIKAMVISVLLLYVFNAYVTDFTSGLMFTIPLLSETSLFYRPINLIFQFICFAIGASIFVEGDLILVLIVGYLDAELKSIIAYILVMRDESIARENGREILKNVYSNHLRIQLILNDLRSIYWYLSIQLILTSFIYICFTFFLAKVVTISMGTFIILFNCTSLLFIFSYMSQILLNRTEEVAYALWQTSWYSLSVEDQLSFLKILHIAQKSKGLSAAGVTTISINTVVQVLKAAITYGTILFTFIN</sequence>
<keyword evidence="9 10" id="KW-0807">Transducer</keyword>
<dbReference type="PANTHER" id="PTHR21137">
    <property type="entry name" value="ODORANT RECEPTOR"/>
    <property type="match status" value="1"/>
</dbReference>
<proteinExistence type="inferred from homology"/>
<organism evidence="11 12">
    <name type="scientific">Phlebotomus papatasi</name>
    <name type="common">Sandfly</name>
    <dbReference type="NCBI Taxonomy" id="29031"/>
    <lineage>
        <taxon>Eukaryota</taxon>
        <taxon>Metazoa</taxon>
        <taxon>Ecdysozoa</taxon>
        <taxon>Arthropoda</taxon>
        <taxon>Hexapoda</taxon>
        <taxon>Insecta</taxon>
        <taxon>Pterygota</taxon>
        <taxon>Neoptera</taxon>
        <taxon>Endopterygota</taxon>
        <taxon>Diptera</taxon>
        <taxon>Nematocera</taxon>
        <taxon>Psychodoidea</taxon>
        <taxon>Psychodidae</taxon>
        <taxon>Phlebotomus</taxon>
        <taxon>Phlebotomus</taxon>
    </lineage>
</organism>
<evidence type="ECO:0000256" key="2">
    <source>
        <dbReference type="ARBA" id="ARBA00022475"/>
    </source>
</evidence>
<evidence type="ECO:0000256" key="1">
    <source>
        <dbReference type="ARBA" id="ARBA00004651"/>
    </source>
</evidence>
<name>A0A3F2ZEJ4_PHLPP</name>
<evidence type="ECO:0000256" key="5">
    <source>
        <dbReference type="ARBA" id="ARBA00022725"/>
    </source>
</evidence>
<evidence type="ECO:0000256" key="8">
    <source>
        <dbReference type="ARBA" id="ARBA00023170"/>
    </source>
</evidence>
<keyword evidence="8 10" id="KW-0675">Receptor</keyword>
<keyword evidence="5 10" id="KW-0552">Olfaction</keyword>
<evidence type="ECO:0000256" key="6">
    <source>
        <dbReference type="ARBA" id="ARBA00022989"/>
    </source>
</evidence>
<evidence type="ECO:0000256" key="4">
    <source>
        <dbReference type="ARBA" id="ARBA00022692"/>
    </source>
</evidence>
<feature type="transmembrane region" description="Helical" evidence="10">
    <location>
        <begin position="134"/>
        <end position="156"/>
    </location>
</feature>
<keyword evidence="3 10" id="KW-0716">Sensory transduction</keyword>
<feature type="transmembrane region" description="Helical" evidence="10">
    <location>
        <begin position="262"/>
        <end position="284"/>
    </location>
</feature>
<dbReference type="Pfam" id="PF02949">
    <property type="entry name" value="7tm_6"/>
    <property type="match status" value="1"/>
</dbReference>
<dbReference type="PANTHER" id="PTHR21137:SF35">
    <property type="entry name" value="ODORANT RECEPTOR 19A-RELATED"/>
    <property type="match status" value="1"/>
</dbReference>
<evidence type="ECO:0000256" key="7">
    <source>
        <dbReference type="ARBA" id="ARBA00023136"/>
    </source>
</evidence>
<dbReference type="VEuPathDB" id="VectorBase:PPAPM1_001029"/>
<dbReference type="GO" id="GO:0007165">
    <property type="term" value="P:signal transduction"/>
    <property type="evidence" value="ECO:0007669"/>
    <property type="project" value="UniProtKB-KW"/>
</dbReference>
<evidence type="ECO:0000313" key="11">
    <source>
        <dbReference type="EnsemblMetazoa" id="PPAI013231-PA"/>
    </source>
</evidence>
<dbReference type="GO" id="GO:0004984">
    <property type="term" value="F:olfactory receptor activity"/>
    <property type="evidence" value="ECO:0007669"/>
    <property type="project" value="InterPro"/>
</dbReference>
<feature type="transmembrane region" description="Helical" evidence="10">
    <location>
        <begin position="41"/>
        <end position="64"/>
    </location>
</feature>
<evidence type="ECO:0000256" key="3">
    <source>
        <dbReference type="ARBA" id="ARBA00022606"/>
    </source>
</evidence>
<dbReference type="InterPro" id="IPR004117">
    <property type="entry name" value="7tm6_olfct_rcpt"/>
</dbReference>
<accession>A0A3F2ZEJ4</accession>
<dbReference type="GO" id="GO:0005549">
    <property type="term" value="F:odorant binding"/>
    <property type="evidence" value="ECO:0007669"/>
    <property type="project" value="InterPro"/>
</dbReference>
<protein>
    <recommendedName>
        <fullName evidence="10">Odorant receptor</fullName>
    </recommendedName>
</protein>
<feature type="transmembrane region" description="Helical" evidence="10">
    <location>
        <begin position="70"/>
        <end position="91"/>
    </location>
</feature>
<dbReference type="VEuPathDB" id="VectorBase:PPAI013231"/>
<comment type="similarity">
    <text evidence="10">Belongs to the insect chemoreceptor superfamily. Heteromeric odorant receptor channel (TC 1.A.69) family.</text>
</comment>